<dbReference type="GO" id="GO:0070573">
    <property type="term" value="F:metallodipeptidase activity"/>
    <property type="evidence" value="ECO:0007669"/>
    <property type="project" value="InterPro"/>
</dbReference>
<organism evidence="1 2">
    <name type="scientific">Roseivirga pacifica</name>
    <dbReference type="NCBI Taxonomy" id="1267423"/>
    <lineage>
        <taxon>Bacteria</taxon>
        <taxon>Pseudomonadati</taxon>
        <taxon>Bacteroidota</taxon>
        <taxon>Cytophagia</taxon>
        <taxon>Cytophagales</taxon>
        <taxon>Roseivirgaceae</taxon>
        <taxon>Roseivirga</taxon>
    </lineage>
</organism>
<dbReference type="Gene3D" id="3.20.20.140">
    <property type="entry name" value="Metal-dependent hydrolases"/>
    <property type="match status" value="1"/>
</dbReference>
<dbReference type="CDD" id="cd01301">
    <property type="entry name" value="rDP_like"/>
    <property type="match status" value="1"/>
</dbReference>
<dbReference type="OrthoDB" id="9804920at2"/>
<keyword evidence="2" id="KW-1185">Reference proteome</keyword>
<dbReference type="InterPro" id="IPR008257">
    <property type="entry name" value="Pept_M19"/>
</dbReference>
<dbReference type="RefSeq" id="WP_090258610.1">
    <property type="nucleotide sequence ID" value="NZ_FOIR01000002.1"/>
</dbReference>
<reference evidence="2" key="1">
    <citation type="submission" date="2016-10" db="EMBL/GenBank/DDBJ databases">
        <authorList>
            <person name="Varghese N."/>
            <person name="Submissions S."/>
        </authorList>
    </citation>
    <scope>NUCLEOTIDE SEQUENCE [LARGE SCALE GENOMIC DNA]</scope>
    <source>
        <strain evidence="2">CGMCC 1.12402</strain>
    </source>
</reference>
<dbReference type="InterPro" id="IPR032466">
    <property type="entry name" value="Metal_Hydrolase"/>
</dbReference>
<dbReference type="EMBL" id="FOIR01000002">
    <property type="protein sequence ID" value="SEW24271.1"/>
    <property type="molecule type" value="Genomic_DNA"/>
</dbReference>
<dbReference type="Pfam" id="PF01244">
    <property type="entry name" value="Peptidase_M19"/>
    <property type="match status" value="1"/>
</dbReference>
<evidence type="ECO:0000313" key="2">
    <source>
        <dbReference type="Proteomes" id="UP000199437"/>
    </source>
</evidence>
<dbReference type="GO" id="GO:0006508">
    <property type="term" value="P:proteolysis"/>
    <property type="evidence" value="ECO:0007669"/>
    <property type="project" value="InterPro"/>
</dbReference>
<accession>A0A1I0QB51</accession>
<dbReference type="PANTHER" id="PTHR10443">
    <property type="entry name" value="MICROSOMAL DIPEPTIDASE"/>
    <property type="match status" value="1"/>
</dbReference>
<sequence length="442" mass="49287">MKRIFYAAATLAFLWSCDSTKKEEKTVDVSTMSEAELTEYAKGIHDRVITLDTHDDINTSNFTTEKNYTERLSTQVNLPKMEEGGLDVAWFVVYTGQGELTEEGYAKAYENADDKFKAIHRLCEEIAPNDIELAYTSDDVRRIVAAGKKVAMIGVENGYPIGTNIDRVKEFYDRGARYMSLAHNGHSQLSDSNTGERDTVWLHNGLSDLGKEVIAEMNKWGIMIDLSHPSKEANMQMMRLSKAPVIASHSSARTMNDHSRNLDDEQLMMLKENGGVVQTVAFKSYVNGEKNSANSAKRREVEGRIAEEVGFELKERSDIRNMNAEEREAYFAAYSGFQEGQAERIALEVNEVAPAVNVSDFVDHVDYLVNKIGLKHVGISSDFDGGGGVEGWADASETFNVTLELVKRGYTEEEIGMLWSGNLLRVLDETQAVAEKIQAGEL</sequence>
<protein>
    <submittedName>
        <fullName evidence="1">Membrane dipeptidase</fullName>
    </submittedName>
</protein>
<dbReference type="GeneID" id="99986885"/>
<dbReference type="AlphaFoldDB" id="A0A1I0QB51"/>
<dbReference type="Gene3D" id="1.10.287.650">
    <property type="entry name" value="L27 domain"/>
    <property type="match status" value="1"/>
</dbReference>
<dbReference type="Proteomes" id="UP000199437">
    <property type="component" value="Unassembled WGS sequence"/>
</dbReference>
<name>A0A1I0QB51_9BACT</name>
<dbReference type="PROSITE" id="PS51365">
    <property type="entry name" value="RENAL_DIPEPTIDASE_2"/>
    <property type="match status" value="1"/>
</dbReference>
<proteinExistence type="predicted"/>
<dbReference type="PANTHER" id="PTHR10443:SF12">
    <property type="entry name" value="DIPEPTIDASE"/>
    <property type="match status" value="1"/>
</dbReference>
<dbReference type="SUPFAM" id="SSF51556">
    <property type="entry name" value="Metallo-dependent hydrolases"/>
    <property type="match status" value="1"/>
</dbReference>
<gene>
    <name evidence="1" type="ORF">SAMN05216290_2178</name>
</gene>
<evidence type="ECO:0000313" key="1">
    <source>
        <dbReference type="EMBL" id="SEW24271.1"/>
    </source>
</evidence>